<feature type="region of interest" description="Disordered" evidence="8">
    <location>
        <begin position="1"/>
        <end position="47"/>
    </location>
</feature>
<dbReference type="SMART" id="SM00066">
    <property type="entry name" value="GAL4"/>
    <property type="match status" value="1"/>
</dbReference>
<dbReference type="AlphaFoldDB" id="A0A9N8K5C2"/>
<dbReference type="PROSITE" id="PS00463">
    <property type="entry name" value="ZN2_CY6_FUNGAL_1"/>
    <property type="match status" value="1"/>
</dbReference>
<dbReference type="Proteomes" id="UP000716446">
    <property type="component" value="Unassembled WGS sequence"/>
</dbReference>
<proteinExistence type="predicted"/>
<dbReference type="Gene3D" id="4.10.240.10">
    <property type="entry name" value="Zn(2)-C6 fungal-type DNA-binding domain"/>
    <property type="match status" value="1"/>
</dbReference>
<accession>A0A9N8K5C2</accession>
<dbReference type="InterPro" id="IPR051711">
    <property type="entry name" value="Stress_Response_Reg"/>
</dbReference>
<dbReference type="GO" id="GO:0008270">
    <property type="term" value="F:zinc ion binding"/>
    <property type="evidence" value="ECO:0007669"/>
    <property type="project" value="InterPro"/>
</dbReference>
<dbReference type="Pfam" id="PF00172">
    <property type="entry name" value="Zn_clus"/>
    <property type="match status" value="1"/>
</dbReference>
<dbReference type="PROSITE" id="PS50048">
    <property type="entry name" value="ZN2_CY6_FUNGAL_2"/>
    <property type="match status" value="1"/>
</dbReference>
<dbReference type="CDD" id="cd12148">
    <property type="entry name" value="fungal_TF_MHR"/>
    <property type="match status" value="1"/>
</dbReference>
<dbReference type="GO" id="GO:0043565">
    <property type="term" value="F:sequence-specific DNA binding"/>
    <property type="evidence" value="ECO:0007669"/>
    <property type="project" value="TreeGrafter"/>
</dbReference>
<evidence type="ECO:0000256" key="5">
    <source>
        <dbReference type="ARBA" id="ARBA00023125"/>
    </source>
</evidence>
<dbReference type="InterPro" id="IPR007219">
    <property type="entry name" value="XnlR_reg_dom"/>
</dbReference>
<dbReference type="CDD" id="cd00067">
    <property type="entry name" value="GAL4"/>
    <property type="match status" value="1"/>
</dbReference>
<keyword evidence="6" id="KW-0804">Transcription</keyword>
<organism evidence="10 11">
    <name type="scientific">Aureobasidium vineae</name>
    <dbReference type="NCBI Taxonomy" id="2773715"/>
    <lineage>
        <taxon>Eukaryota</taxon>
        <taxon>Fungi</taxon>
        <taxon>Dikarya</taxon>
        <taxon>Ascomycota</taxon>
        <taxon>Pezizomycotina</taxon>
        <taxon>Dothideomycetes</taxon>
        <taxon>Dothideomycetidae</taxon>
        <taxon>Dothideales</taxon>
        <taxon>Saccotheciaceae</taxon>
        <taxon>Aureobasidium</taxon>
    </lineage>
</organism>
<name>A0A9N8K5C2_9PEZI</name>
<evidence type="ECO:0000313" key="10">
    <source>
        <dbReference type="EMBL" id="CAD0097331.1"/>
    </source>
</evidence>
<dbReference type="PANTHER" id="PTHR47540">
    <property type="entry name" value="THIAMINE REPRESSIBLE GENES REGULATORY PROTEIN THI5"/>
    <property type="match status" value="1"/>
</dbReference>
<comment type="caution">
    <text evidence="10">The sequence shown here is derived from an EMBL/GenBank/DDBJ whole genome shotgun (WGS) entry which is preliminary data.</text>
</comment>
<dbReference type="InterPro" id="IPR036864">
    <property type="entry name" value="Zn2-C6_fun-type_DNA-bd_sf"/>
</dbReference>
<evidence type="ECO:0000256" key="8">
    <source>
        <dbReference type="SAM" id="MobiDB-lite"/>
    </source>
</evidence>
<dbReference type="EMBL" id="CAIJEN010000017">
    <property type="protein sequence ID" value="CAD0097331.1"/>
    <property type="molecule type" value="Genomic_DNA"/>
</dbReference>
<protein>
    <recommendedName>
        <fullName evidence="9">Zn(2)-C6 fungal-type domain-containing protein</fullName>
    </recommendedName>
</protein>
<evidence type="ECO:0000256" key="1">
    <source>
        <dbReference type="ARBA" id="ARBA00004123"/>
    </source>
</evidence>
<dbReference type="SMART" id="SM00906">
    <property type="entry name" value="Fungal_trans"/>
    <property type="match status" value="1"/>
</dbReference>
<sequence>MYDDNSEGEHWESDIKHESQTSPTGPSGSLAQTQSKSQLPMQKRRRVTRACDECRRKKIKCDGKQPCTHCTVYSYECTYDQPSNRRRNPAPQYIEGLEHRVHRAETLLRMLMPDLNLNDPSIDVAVAQGYIPGFSNKPVSNGSPATQSAAPAPPTLTSAPNTDQKDTNLESMVRAIGQLELDEQGNWDYHAIHVPTFWASFDRMYNTPYEDYTNQDHKFLPLLYSTIFKYFRTARQLLDIADARDLTSIQAVLYMISFLQCSAKLSQCYAYVGVALRSALRMGLHRNNASFNRTFNPIEAETRKRVFWTIRKMDIYVGAMLGLPQTLSEEDIDQEYPLEIDDEYITEEGILPMPEGTTPLTTVFNAHSRLVELLIKIVRNVYPIRAKNVQSNMDRSYTVPFSVIRDIEKDLETWKSNLPAGLDPCNNSNPKLTR</sequence>
<evidence type="ECO:0000256" key="4">
    <source>
        <dbReference type="ARBA" id="ARBA00023015"/>
    </source>
</evidence>
<dbReference type="GO" id="GO:0006351">
    <property type="term" value="P:DNA-templated transcription"/>
    <property type="evidence" value="ECO:0007669"/>
    <property type="project" value="InterPro"/>
</dbReference>
<keyword evidence="5" id="KW-0238">DNA-binding</keyword>
<evidence type="ECO:0000256" key="6">
    <source>
        <dbReference type="ARBA" id="ARBA00023163"/>
    </source>
</evidence>
<comment type="subcellular location">
    <subcellularLocation>
        <location evidence="1">Nucleus</location>
    </subcellularLocation>
</comment>
<feature type="compositionally biased region" description="Low complexity" evidence="8">
    <location>
        <begin position="143"/>
        <end position="160"/>
    </location>
</feature>
<feature type="compositionally biased region" description="Polar residues" evidence="8">
    <location>
        <begin position="20"/>
        <end position="40"/>
    </location>
</feature>
<dbReference type="Pfam" id="PF04082">
    <property type="entry name" value="Fungal_trans"/>
    <property type="match status" value="1"/>
</dbReference>
<feature type="domain" description="Zn(2)-C6 fungal-type" evidence="9">
    <location>
        <begin position="50"/>
        <end position="79"/>
    </location>
</feature>
<evidence type="ECO:0000256" key="3">
    <source>
        <dbReference type="ARBA" id="ARBA00022833"/>
    </source>
</evidence>
<feature type="region of interest" description="Disordered" evidence="8">
    <location>
        <begin position="137"/>
        <end position="166"/>
    </location>
</feature>
<keyword evidence="11" id="KW-1185">Reference proteome</keyword>
<keyword evidence="7" id="KW-0539">Nucleus</keyword>
<evidence type="ECO:0000259" key="9">
    <source>
        <dbReference type="PROSITE" id="PS50048"/>
    </source>
</evidence>
<evidence type="ECO:0000256" key="2">
    <source>
        <dbReference type="ARBA" id="ARBA00022723"/>
    </source>
</evidence>
<keyword evidence="3" id="KW-0862">Zinc</keyword>
<dbReference type="GO" id="GO:0000981">
    <property type="term" value="F:DNA-binding transcription factor activity, RNA polymerase II-specific"/>
    <property type="evidence" value="ECO:0007669"/>
    <property type="project" value="InterPro"/>
</dbReference>
<reference evidence="10" key="1">
    <citation type="submission" date="2020-06" db="EMBL/GenBank/DDBJ databases">
        <authorList>
            <person name="Onetto C."/>
        </authorList>
    </citation>
    <scope>NUCLEOTIDE SEQUENCE</scope>
</reference>
<evidence type="ECO:0000256" key="7">
    <source>
        <dbReference type="ARBA" id="ARBA00023242"/>
    </source>
</evidence>
<evidence type="ECO:0000313" key="11">
    <source>
        <dbReference type="Proteomes" id="UP000716446"/>
    </source>
</evidence>
<dbReference type="PANTHER" id="PTHR47540:SF1">
    <property type="entry name" value="ACTIVATOR OF STRESS GENES 1-RELATED"/>
    <property type="match status" value="1"/>
</dbReference>
<feature type="compositionally biased region" description="Basic and acidic residues" evidence="8">
    <location>
        <begin position="7"/>
        <end position="19"/>
    </location>
</feature>
<dbReference type="GO" id="GO:0045944">
    <property type="term" value="P:positive regulation of transcription by RNA polymerase II"/>
    <property type="evidence" value="ECO:0007669"/>
    <property type="project" value="TreeGrafter"/>
</dbReference>
<keyword evidence="4" id="KW-0805">Transcription regulation</keyword>
<keyword evidence="2" id="KW-0479">Metal-binding</keyword>
<dbReference type="InterPro" id="IPR001138">
    <property type="entry name" value="Zn2Cys6_DnaBD"/>
</dbReference>
<dbReference type="GO" id="GO:0005634">
    <property type="term" value="C:nucleus"/>
    <property type="evidence" value="ECO:0007669"/>
    <property type="project" value="UniProtKB-SubCell"/>
</dbReference>
<dbReference type="SUPFAM" id="SSF57701">
    <property type="entry name" value="Zn2/Cys6 DNA-binding domain"/>
    <property type="match status" value="1"/>
</dbReference>
<gene>
    <name evidence="10" type="ORF">AWRI4619_LOCUS9734</name>
</gene>